<evidence type="ECO:0000313" key="2">
    <source>
        <dbReference type="Proteomes" id="UP000194546"/>
    </source>
</evidence>
<dbReference type="EMBL" id="NBTY01000201">
    <property type="protein sequence ID" value="OTP66415.1"/>
    <property type="molecule type" value="Genomic_DNA"/>
</dbReference>
<reference evidence="1 2" key="1">
    <citation type="submission" date="2017-03" db="EMBL/GenBank/DDBJ databases">
        <title>Genome analysis of strain PAMC 26510.</title>
        <authorList>
            <person name="Oh H.-M."/>
            <person name="Yang J.-A."/>
        </authorList>
    </citation>
    <scope>NUCLEOTIDE SEQUENCE [LARGE SCALE GENOMIC DNA]</scope>
    <source>
        <strain evidence="1 2">PAMC 26510</strain>
    </source>
</reference>
<organism evidence="1 2">
    <name type="scientific">Caballeronia sordidicola</name>
    <name type="common">Burkholderia sordidicola</name>
    <dbReference type="NCBI Taxonomy" id="196367"/>
    <lineage>
        <taxon>Bacteria</taxon>
        <taxon>Pseudomonadati</taxon>
        <taxon>Pseudomonadota</taxon>
        <taxon>Betaproteobacteria</taxon>
        <taxon>Burkholderiales</taxon>
        <taxon>Burkholderiaceae</taxon>
        <taxon>Caballeronia</taxon>
    </lineage>
</organism>
<dbReference type="AlphaFoldDB" id="A0A242M711"/>
<protein>
    <submittedName>
        <fullName evidence="1">Transposase</fullName>
    </submittedName>
</protein>
<dbReference type="Proteomes" id="UP000194546">
    <property type="component" value="Unassembled WGS sequence"/>
</dbReference>
<comment type="caution">
    <text evidence="1">The sequence shown here is derived from an EMBL/GenBank/DDBJ whole genome shotgun (WGS) entry which is preliminary data.</text>
</comment>
<accession>A0A242M711</accession>
<gene>
    <name evidence="1" type="ORF">PAMC26510_35165</name>
</gene>
<sequence>MELIAGISPVAWQHVNLFGAFEFSQAGITVDIDALAAYYNDPAYWARILQATAEPDEP</sequence>
<name>A0A242M711_CABSO</name>
<evidence type="ECO:0000313" key="1">
    <source>
        <dbReference type="EMBL" id="OTP66415.1"/>
    </source>
</evidence>
<proteinExistence type="predicted"/>